<dbReference type="eggNOG" id="COG1264">
    <property type="taxonomic scope" value="Bacteria"/>
</dbReference>
<dbReference type="GO" id="GO:0005886">
    <property type="term" value="C:plasma membrane"/>
    <property type="evidence" value="ECO:0007669"/>
    <property type="project" value="UniProtKB-SubCell"/>
</dbReference>
<evidence type="ECO:0000313" key="13">
    <source>
        <dbReference type="EMBL" id="AEM22420.1"/>
    </source>
</evidence>
<dbReference type="PANTHER" id="PTHR30175:SF7">
    <property type="entry name" value="NEGATIVE REGULATOR OF SACY ACTIVITY"/>
    <property type="match status" value="1"/>
</dbReference>
<evidence type="ECO:0000256" key="6">
    <source>
        <dbReference type="ARBA" id="ARBA00022683"/>
    </source>
</evidence>
<evidence type="ECO:0000256" key="10">
    <source>
        <dbReference type="ARBA" id="ARBA00023136"/>
    </source>
</evidence>
<keyword evidence="7" id="KW-0812">Transmembrane</keyword>
<dbReference type="Proteomes" id="UP000008522">
    <property type="component" value="Chromosome"/>
</dbReference>
<organism evidence="13 14">
    <name type="scientific">Brachyspira intermedia (strain ATCC 51140 / PWS/A)</name>
    <name type="common">Serpulina intermedia</name>
    <dbReference type="NCBI Taxonomy" id="1045858"/>
    <lineage>
        <taxon>Bacteria</taxon>
        <taxon>Pseudomonadati</taxon>
        <taxon>Spirochaetota</taxon>
        <taxon>Spirochaetia</taxon>
        <taxon>Brachyspirales</taxon>
        <taxon>Brachyspiraceae</taxon>
        <taxon>Brachyspira</taxon>
    </lineage>
</organism>
<dbReference type="KEGG" id="bip:Bint_1804"/>
<evidence type="ECO:0000256" key="4">
    <source>
        <dbReference type="ARBA" id="ARBA00022597"/>
    </source>
</evidence>
<protein>
    <submittedName>
        <fullName evidence="13">PTS system, IIabc component</fullName>
    </submittedName>
</protein>
<dbReference type="SUPFAM" id="SSF55604">
    <property type="entry name" value="Glucose permease domain IIB"/>
    <property type="match status" value="1"/>
</dbReference>
<dbReference type="PANTHER" id="PTHR30175">
    <property type="entry name" value="PHOSPHOTRANSFERASE SYSTEM TRANSPORT PROTEIN"/>
    <property type="match status" value="1"/>
</dbReference>
<dbReference type="InterPro" id="IPR018113">
    <property type="entry name" value="PTrfase_EIIB_Cys"/>
</dbReference>
<proteinExistence type="predicted"/>
<dbReference type="InterPro" id="IPR036878">
    <property type="entry name" value="Glu_permease_IIB"/>
</dbReference>
<dbReference type="GO" id="GO:0015771">
    <property type="term" value="P:trehalose transport"/>
    <property type="evidence" value="ECO:0007669"/>
    <property type="project" value="TreeGrafter"/>
</dbReference>
<reference evidence="13 14" key="1">
    <citation type="journal article" date="2011" name="BMC Genomics">
        <title>Complete genome sequence of Brachyspira intermedia reveals unique genomic features in Brachyspira species and phage-mediated horizontal gene transfer.</title>
        <authorList>
            <person name="Hafstrom T."/>
            <person name="Jansson D.S."/>
            <person name="Segerman B."/>
        </authorList>
    </citation>
    <scope>NUCLEOTIDE SEQUENCE [LARGE SCALE GENOMIC DNA]</scope>
    <source>
        <strain evidence="14">ATCC 51140 / PWS/A</strain>
    </source>
</reference>
<evidence type="ECO:0000313" key="14">
    <source>
        <dbReference type="Proteomes" id="UP000008522"/>
    </source>
</evidence>
<dbReference type="FunFam" id="3.30.1360.60:FF:000001">
    <property type="entry name" value="PTS system glucose-specific IIBC component PtsG"/>
    <property type="match status" value="1"/>
</dbReference>
<dbReference type="InterPro" id="IPR001996">
    <property type="entry name" value="PTS_IIB_1"/>
</dbReference>
<dbReference type="GO" id="GO:0090589">
    <property type="term" value="F:protein-phosphocysteine-trehalose phosphotransferase system transporter activity"/>
    <property type="evidence" value="ECO:0007669"/>
    <property type="project" value="TreeGrafter"/>
</dbReference>
<keyword evidence="8" id="KW-0418">Kinase</keyword>
<dbReference type="OrthoDB" id="92465at2"/>
<dbReference type="PATRIC" id="fig|1045858.4.peg.1806"/>
<keyword evidence="3" id="KW-1003">Cell membrane</keyword>
<dbReference type="GO" id="GO:0016301">
    <property type="term" value="F:kinase activity"/>
    <property type="evidence" value="ECO:0007669"/>
    <property type="project" value="UniProtKB-KW"/>
</dbReference>
<dbReference type="GeneID" id="44970327"/>
<dbReference type="PROSITE" id="PS51098">
    <property type="entry name" value="PTS_EIIB_TYPE_1"/>
    <property type="match status" value="1"/>
</dbReference>
<feature type="domain" description="PTS EIIB type-1" evidence="12">
    <location>
        <begin position="5"/>
        <end position="85"/>
    </location>
</feature>
<dbReference type="PROSITE" id="PS01035">
    <property type="entry name" value="PTS_EIIB_TYPE_1_CYS"/>
    <property type="match status" value="1"/>
</dbReference>
<keyword evidence="4" id="KW-0762">Sugar transport</keyword>
<gene>
    <name evidence="13" type="ordered locus">Bint_1804</name>
</gene>
<dbReference type="GO" id="GO:0008982">
    <property type="term" value="F:protein-N(PI)-phosphohistidine-sugar phosphotransferase activity"/>
    <property type="evidence" value="ECO:0007669"/>
    <property type="project" value="InterPro"/>
</dbReference>
<dbReference type="RefSeq" id="WP_014488241.1">
    <property type="nucleotide sequence ID" value="NC_017243.1"/>
</dbReference>
<dbReference type="GO" id="GO:0009401">
    <property type="term" value="P:phosphoenolpyruvate-dependent sugar phosphotransferase system"/>
    <property type="evidence" value="ECO:0007669"/>
    <property type="project" value="UniProtKB-KW"/>
</dbReference>
<dbReference type="Gene3D" id="3.30.1360.60">
    <property type="entry name" value="Glucose permease domain IIB"/>
    <property type="match status" value="1"/>
</dbReference>
<evidence type="ECO:0000256" key="5">
    <source>
        <dbReference type="ARBA" id="ARBA00022679"/>
    </source>
</evidence>
<dbReference type="AlphaFoldDB" id="G0EJM4"/>
<name>G0EJM4_BRAIP</name>
<keyword evidence="10" id="KW-0472">Membrane</keyword>
<dbReference type="CDD" id="cd00212">
    <property type="entry name" value="PTS_IIB_glc"/>
    <property type="match status" value="1"/>
</dbReference>
<dbReference type="EMBL" id="CP002874">
    <property type="protein sequence ID" value="AEM22420.1"/>
    <property type="molecule type" value="Genomic_DNA"/>
</dbReference>
<dbReference type="HOGENOM" id="CLU_012312_8_5_12"/>
<evidence type="ECO:0000256" key="11">
    <source>
        <dbReference type="PROSITE-ProRule" id="PRU00421"/>
    </source>
</evidence>
<evidence type="ECO:0000256" key="8">
    <source>
        <dbReference type="ARBA" id="ARBA00022777"/>
    </source>
</evidence>
<keyword evidence="6" id="KW-0598">Phosphotransferase system</keyword>
<evidence type="ECO:0000256" key="1">
    <source>
        <dbReference type="ARBA" id="ARBA00004651"/>
    </source>
</evidence>
<feature type="active site" description="Phosphocysteine intermediate; for EIIB activity" evidence="11">
    <location>
        <position position="27"/>
    </location>
</feature>
<evidence type="ECO:0000256" key="9">
    <source>
        <dbReference type="ARBA" id="ARBA00022989"/>
    </source>
</evidence>
<accession>G0EJM4</accession>
<dbReference type="Pfam" id="PF00367">
    <property type="entry name" value="PTS_EIIB"/>
    <property type="match status" value="1"/>
</dbReference>
<evidence type="ECO:0000256" key="2">
    <source>
        <dbReference type="ARBA" id="ARBA00022448"/>
    </source>
</evidence>
<dbReference type="InterPro" id="IPR050558">
    <property type="entry name" value="PTS_Sugar-Specific_Components"/>
</dbReference>
<evidence type="ECO:0000259" key="12">
    <source>
        <dbReference type="PROSITE" id="PS51098"/>
    </source>
</evidence>
<evidence type="ECO:0000256" key="7">
    <source>
        <dbReference type="ARBA" id="ARBA00022692"/>
    </source>
</evidence>
<comment type="subcellular location">
    <subcellularLocation>
        <location evidence="1">Cell membrane</location>
        <topology evidence="1">Multi-pass membrane protein</topology>
    </subcellularLocation>
</comment>
<sequence length="85" mass="9615">MELNYKKIAEDILSKVGKDNIESLSFCATRLRFIVKNREQIKDAEVEKIEGVTGVFYNSGQYQVVLGKNVKDVYDEIAKLGVTTL</sequence>
<keyword evidence="9" id="KW-1133">Transmembrane helix</keyword>
<keyword evidence="5" id="KW-0808">Transferase</keyword>
<evidence type="ECO:0000256" key="3">
    <source>
        <dbReference type="ARBA" id="ARBA00022475"/>
    </source>
</evidence>
<dbReference type="NCBIfam" id="TIGR00826">
    <property type="entry name" value="EIIB_glc"/>
    <property type="match status" value="1"/>
</dbReference>
<keyword evidence="14" id="KW-1185">Reference proteome</keyword>
<keyword evidence="2" id="KW-0813">Transport</keyword>